<accession>A0ABV8H035</accession>
<keyword evidence="4" id="KW-1185">Reference proteome</keyword>
<organism evidence="3 4">
    <name type="scientific">Oceanobacillus longus</name>
    <dbReference type="NCBI Taxonomy" id="930120"/>
    <lineage>
        <taxon>Bacteria</taxon>
        <taxon>Bacillati</taxon>
        <taxon>Bacillota</taxon>
        <taxon>Bacilli</taxon>
        <taxon>Bacillales</taxon>
        <taxon>Bacillaceae</taxon>
        <taxon>Oceanobacillus</taxon>
    </lineage>
</organism>
<evidence type="ECO:0000259" key="1">
    <source>
        <dbReference type="Pfam" id="PF00188"/>
    </source>
</evidence>
<dbReference type="CDD" id="cd05379">
    <property type="entry name" value="CAP_bacterial"/>
    <property type="match status" value="1"/>
</dbReference>
<dbReference type="InterPro" id="IPR014044">
    <property type="entry name" value="CAP_dom"/>
</dbReference>
<dbReference type="Proteomes" id="UP001595772">
    <property type="component" value="Unassembled WGS sequence"/>
</dbReference>
<feature type="domain" description="CAP-associated" evidence="2">
    <location>
        <begin position="69"/>
        <end position="209"/>
    </location>
</feature>
<dbReference type="RefSeq" id="WP_379497937.1">
    <property type="nucleotide sequence ID" value="NZ_JBHSAO010000014.1"/>
</dbReference>
<name>A0ABV8H035_9BACI</name>
<evidence type="ECO:0000313" key="3">
    <source>
        <dbReference type="EMBL" id="MFC4025444.1"/>
    </source>
</evidence>
<evidence type="ECO:0000259" key="2">
    <source>
        <dbReference type="Pfam" id="PF14504"/>
    </source>
</evidence>
<dbReference type="InterPro" id="IPR029410">
    <property type="entry name" value="CAP_assoc"/>
</dbReference>
<dbReference type="Pfam" id="PF00188">
    <property type="entry name" value="CAP"/>
    <property type="match status" value="1"/>
</dbReference>
<gene>
    <name evidence="3" type="ORF">ACFOUV_16775</name>
</gene>
<dbReference type="Pfam" id="PF14504">
    <property type="entry name" value="CAP_assoc_N"/>
    <property type="match status" value="1"/>
</dbReference>
<dbReference type="EMBL" id="JBHSAO010000014">
    <property type="protein sequence ID" value="MFC4025444.1"/>
    <property type="molecule type" value="Genomic_DNA"/>
</dbReference>
<comment type="caution">
    <text evidence="3">The sequence shown here is derived from an EMBL/GenBank/DDBJ whole genome shotgun (WGS) entry which is preliminary data.</text>
</comment>
<protein>
    <submittedName>
        <fullName evidence="3">CAP domain-containing protein</fullName>
    </submittedName>
</protein>
<feature type="domain" description="SCP" evidence="1">
    <location>
        <begin position="241"/>
        <end position="350"/>
    </location>
</feature>
<dbReference type="Gene3D" id="3.40.33.10">
    <property type="entry name" value="CAP"/>
    <property type="match status" value="1"/>
</dbReference>
<dbReference type="PANTHER" id="PTHR31157:SF26">
    <property type="entry name" value="SCP-LIKE EXTRACELLULAR PROTEIN"/>
    <property type="match status" value="1"/>
</dbReference>
<reference evidence="4" key="1">
    <citation type="journal article" date="2019" name="Int. J. Syst. Evol. Microbiol.">
        <title>The Global Catalogue of Microorganisms (GCM) 10K type strain sequencing project: providing services to taxonomists for standard genome sequencing and annotation.</title>
        <authorList>
            <consortium name="The Broad Institute Genomics Platform"/>
            <consortium name="The Broad Institute Genome Sequencing Center for Infectious Disease"/>
            <person name="Wu L."/>
            <person name="Ma J."/>
        </authorList>
    </citation>
    <scope>NUCLEOTIDE SEQUENCE [LARGE SCALE GENOMIC DNA]</scope>
    <source>
        <strain evidence="4">IBRC-M 10703</strain>
    </source>
</reference>
<dbReference type="SUPFAM" id="SSF55797">
    <property type="entry name" value="PR-1-like"/>
    <property type="match status" value="1"/>
</dbReference>
<dbReference type="PANTHER" id="PTHR31157">
    <property type="entry name" value="SCP DOMAIN-CONTAINING PROTEIN"/>
    <property type="match status" value="1"/>
</dbReference>
<dbReference type="InterPro" id="IPR035940">
    <property type="entry name" value="CAP_sf"/>
</dbReference>
<sequence>MRIIRNIISLTLIAIVVFYFIESAETSPKEVVSNITNVAKEKRNDLQSKIVPEETVSSIPLEGDIFSWIGKTQQELAGHLGEPSRVDQSAYDYEWWVYRDTATQYIQFGIEDNKIITIYATGEKLETKPVHVGQAYEDIRHHFNFTNEVTYKEGISTYTFRLSEEDLRMRPLVKINDNTFIQFYFDTFTSKLSSLRILSANTLLKHRPYEIEYRGKLPNEPELTEDEWAKIEKGMEQQIVDITNVMRNQHGIDKLDWEESVSNVAYQHSKDMAENNYFSHYSLNGNGLKERLEVESVFYTAAGENIAAQYPDAPAAMEGWLNSEGHREALFNDEYTHIGVGVYRFYYTQNFLGKPL</sequence>
<evidence type="ECO:0000313" key="4">
    <source>
        <dbReference type="Proteomes" id="UP001595772"/>
    </source>
</evidence>
<proteinExistence type="predicted"/>